<organism evidence="7 8">
    <name type="scientific">Micrococcus yunnanensis</name>
    <dbReference type="NCBI Taxonomy" id="566027"/>
    <lineage>
        <taxon>Bacteria</taxon>
        <taxon>Bacillati</taxon>
        <taxon>Actinomycetota</taxon>
        <taxon>Actinomycetes</taxon>
        <taxon>Micrococcales</taxon>
        <taxon>Micrococcaceae</taxon>
        <taxon>Micrococcus</taxon>
    </lineage>
</organism>
<dbReference type="InterPro" id="IPR036428">
    <property type="entry name" value="PCD_sf"/>
</dbReference>
<dbReference type="PANTHER" id="PTHR12599">
    <property type="entry name" value="PTERIN-4-ALPHA-CARBINOLAMINE DEHYDRATASE"/>
    <property type="match status" value="1"/>
</dbReference>
<proteinExistence type="inferred from homology"/>
<sequence length="246" mass="25492">MTSALNRLEHLAALPPHTAIDPAELAVALTGVPELGGWRVTPSPTPAGTTPPELTITYATDDFATALALANRIGEAAEAADHHPDLTVSYGRLTVGMHSHDVRALTSRDVRLARTVARLASEVLAPHALAAYGTLAPGRSNAHVMDGVRGTWIPGTLRGTLHASGIGAATGYPGVVLAGTAPAHATTDVPAQVLVSADLPDHWDRLDAFEGAGYRRVPGVVALEDDDAVRPAFVYELVPDAVPPSA</sequence>
<dbReference type="SUPFAM" id="SSF55248">
    <property type="entry name" value="PCD-like"/>
    <property type="match status" value="1"/>
</dbReference>
<evidence type="ECO:0000256" key="1">
    <source>
        <dbReference type="ARBA" id="ARBA00001554"/>
    </source>
</evidence>
<keyword evidence="5" id="KW-0456">Lyase</keyword>
<dbReference type="InterPro" id="IPR036568">
    <property type="entry name" value="GGCT-like_sf"/>
</dbReference>
<keyword evidence="8" id="KW-1185">Reference proteome</keyword>
<comment type="similarity">
    <text evidence="2">Belongs to the pterin-4-alpha-carbinolamine dehydratase family.</text>
</comment>
<evidence type="ECO:0000256" key="3">
    <source>
        <dbReference type="ARBA" id="ARBA00013252"/>
    </source>
</evidence>
<reference evidence="7 8" key="1">
    <citation type="submission" date="2020-08" db="EMBL/GenBank/DDBJ databases">
        <title>Sequencing the genomes of 1000 actinobacteria strains.</title>
        <authorList>
            <person name="Klenk H.-P."/>
        </authorList>
    </citation>
    <scope>NUCLEOTIDE SEQUENCE [LARGE SCALE GENOMIC DNA]</scope>
    <source>
        <strain evidence="7 8">DSM 21948</strain>
    </source>
</reference>
<dbReference type="Pfam" id="PF01329">
    <property type="entry name" value="Pterin_4a"/>
    <property type="match status" value="1"/>
</dbReference>
<dbReference type="RefSeq" id="WP_081339235.1">
    <property type="nucleotide sequence ID" value="NZ_BAAAYW010000007.1"/>
</dbReference>
<dbReference type="EC" id="4.2.1.96" evidence="3"/>
<evidence type="ECO:0000313" key="7">
    <source>
        <dbReference type="EMBL" id="MBA9060005.1"/>
    </source>
</evidence>
<evidence type="ECO:0000256" key="4">
    <source>
        <dbReference type="ARBA" id="ARBA00021735"/>
    </source>
</evidence>
<dbReference type="Proteomes" id="UP000572670">
    <property type="component" value="Unassembled WGS sequence"/>
</dbReference>
<comment type="caution">
    <text evidence="7">The sequence shown here is derived from an EMBL/GenBank/DDBJ whole genome shotgun (WGS) entry which is preliminary data.</text>
</comment>
<evidence type="ECO:0000256" key="2">
    <source>
        <dbReference type="ARBA" id="ARBA00006472"/>
    </source>
</evidence>
<evidence type="ECO:0000313" key="8">
    <source>
        <dbReference type="Proteomes" id="UP000572670"/>
    </source>
</evidence>
<evidence type="ECO:0000259" key="6">
    <source>
        <dbReference type="Pfam" id="PF06094"/>
    </source>
</evidence>
<gene>
    <name evidence="7" type="ORF">HDA34_001712</name>
</gene>
<dbReference type="CDD" id="cd00488">
    <property type="entry name" value="PCD_DCoH"/>
    <property type="match status" value="1"/>
</dbReference>
<dbReference type="GeneID" id="93364682"/>
<dbReference type="InterPro" id="IPR001533">
    <property type="entry name" value="Pterin_deHydtase"/>
</dbReference>
<evidence type="ECO:0000256" key="5">
    <source>
        <dbReference type="ARBA" id="ARBA00023239"/>
    </source>
</evidence>
<name>A0ABR6D1K2_9MICC</name>
<dbReference type="InterPro" id="IPR009288">
    <property type="entry name" value="AIG2-like_dom"/>
</dbReference>
<dbReference type="InterPro" id="IPR013024">
    <property type="entry name" value="GGCT-like"/>
</dbReference>
<comment type="catalytic activity">
    <reaction evidence="1">
        <text>(4aS,6R)-4a-hydroxy-L-erythro-5,6,7,8-tetrahydrobiopterin = (6R)-L-erythro-6,7-dihydrobiopterin + H2O</text>
        <dbReference type="Rhea" id="RHEA:11920"/>
        <dbReference type="ChEBI" id="CHEBI:15377"/>
        <dbReference type="ChEBI" id="CHEBI:15642"/>
        <dbReference type="ChEBI" id="CHEBI:43120"/>
        <dbReference type="EC" id="4.2.1.96"/>
    </reaction>
</comment>
<dbReference type="Gene3D" id="3.30.1360.20">
    <property type="entry name" value="Transcriptional coactivator/pterin dehydratase"/>
    <property type="match status" value="1"/>
</dbReference>
<dbReference type="SUPFAM" id="SSF110857">
    <property type="entry name" value="Gamma-glutamyl cyclotransferase-like"/>
    <property type="match status" value="1"/>
</dbReference>
<dbReference type="CDD" id="cd06661">
    <property type="entry name" value="GGCT_like"/>
    <property type="match status" value="1"/>
</dbReference>
<dbReference type="EMBL" id="JACJIK010000001">
    <property type="protein sequence ID" value="MBA9060005.1"/>
    <property type="molecule type" value="Genomic_DNA"/>
</dbReference>
<dbReference type="Gene3D" id="3.10.490.10">
    <property type="entry name" value="Gamma-glutamyl cyclotransferase-like"/>
    <property type="match status" value="1"/>
</dbReference>
<protein>
    <recommendedName>
        <fullName evidence="4">Putative pterin-4-alpha-carbinolamine dehydratase</fullName>
        <ecNumber evidence="3">4.2.1.96</ecNumber>
    </recommendedName>
</protein>
<feature type="domain" description="Gamma-glutamylcyclotransferase AIG2-like" evidence="6">
    <location>
        <begin position="130"/>
        <end position="237"/>
    </location>
</feature>
<dbReference type="PANTHER" id="PTHR12599:SF0">
    <property type="entry name" value="PTERIN-4-ALPHA-CARBINOLAMINE DEHYDRATASE"/>
    <property type="match status" value="1"/>
</dbReference>
<accession>A0ABR6D1K2</accession>
<dbReference type="Pfam" id="PF06094">
    <property type="entry name" value="GGACT"/>
    <property type="match status" value="1"/>
</dbReference>